<keyword evidence="3" id="KW-1185">Reference proteome</keyword>
<evidence type="ECO:0000313" key="3">
    <source>
        <dbReference type="Proteomes" id="UP000027222"/>
    </source>
</evidence>
<gene>
    <name evidence="2" type="ORF">GALMADRAFT_148224</name>
</gene>
<dbReference type="HOGENOM" id="CLU_030662_0_0_1"/>
<dbReference type="AlphaFoldDB" id="A0A067SH39"/>
<evidence type="ECO:0008006" key="4">
    <source>
        <dbReference type="Google" id="ProtNLM"/>
    </source>
</evidence>
<feature type="region of interest" description="Disordered" evidence="1">
    <location>
        <begin position="1"/>
        <end position="21"/>
    </location>
</feature>
<reference evidence="3" key="1">
    <citation type="journal article" date="2014" name="Proc. Natl. Acad. Sci. U.S.A.">
        <title>Extensive sampling of basidiomycete genomes demonstrates inadequacy of the white-rot/brown-rot paradigm for wood decay fungi.</title>
        <authorList>
            <person name="Riley R."/>
            <person name="Salamov A.A."/>
            <person name="Brown D.W."/>
            <person name="Nagy L.G."/>
            <person name="Floudas D."/>
            <person name="Held B.W."/>
            <person name="Levasseur A."/>
            <person name="Lombard V."/>
            <person name="Morin E."/>
            <person name="Otillar R."/>
            <person name="Lindquist E.A."/>
            <person name="Sun H."/>
            <person name="LaButti K.M."/>
            <person name="Schmutz J."/>
            <person name="Jabbour D."/>
            <person name="Luo H."/>
            <person name="Baker S.E."/>
            <person name="Pisabarro A.G."/>
            <person name="Walton J.D."/>
            <person name="Blanchette R.A."/>
            <person name="Henrissat B."/>
            <person name="Martin F."/>
            <person name="Cullen D."/>
            <person name="Hibbett D.S."/>
            <person name="Grigoriev I.V."/>
        </authorList>
    </citation>
    <scope>NUCLEOTIDE SEQUENCE [LARGE SCALE GENOMIC DNA]</scope>
    <source>
        <strain evidence="3">CBS 339.88</strain>
    </source>
</reference>
<dbReference type="EMBL" id="KL142428">
    <property type="protein sequence ID" value="KDR66063.1"/>
    <property type="molecule type" value="Genomic_DNA"/>
</dbReference>
<organism evidence="2 3">
    <name type="scientific">Galerina marginata (strain CBS 339.88)</name>
    <dbReference type="NCBI Taxonomy" id="685588"/>
    <lineage>
        <taxon>Eukaryota</taxon>
        <taxon>Fungi</taxon>
        <taxon>Dikarya</taxon>
        <taxon>Basidiomycota</taxon>
        <taxon>Agaricomycotina</taxon>
        <taxon>Agaricomycetes</taxon>
        <taxon>Agaricomycetidae</taxon>
        <taxon>Agaricales</taxon>
        <taxon>Agaricineae</taxon>
        <taxon>Strophariaceae</taxon>
        <taxon>Galerina</taxon>
    </lineage>
</organism>
<evidence type="ECO:0000256" key="1">
    <source>
        <dbReference type="SAM" id="MobiDB-lite"/>
    </source>
</evidence>
<dbReference type="Proteomes" id="UP000027222">
    <property type="component" value="Unassembled WGS sequence"/>
</dbReference>
<evidence type="ECO:0000313" key="2">
    <source>
        <dbReference type="EMBL" id="KDR66063.1"/>
    </source>
</evidence>
<accession>A0A067SH39</accession>
<proteinExistence type="predicted"/>
<dbReference type="OrthoDB" id="3066903at2759"/>
<sequence>MESLNTTQNQRLGSESPSQTQSQIKSLHFDILREIFLFNANIFTEKNCLETTRLSSQVCHSWRSLILNSPSIWGRLFELSALEQSTERWGKEVLSRSENSLLWVYGSVSGCITHNQPGTKLFYHILAAHWERIQHLSITITDLPIDEQLWQPLLKPAPYLQSLIVHPSNLRQGYLFLTSSSSTPAALLFSNQAPMLRKFSTQCVAFSLTSTWLSHLRHLRLSLFVSVSEILNSLRSIPCLHTLTISATGERTLVSTSLPSVFLANLTTLALSNFCLPDVTEFLTHILPSDGCSLILVSHFSSHVNEDLQALSRPLSGWFKNYLRSHHVTALTMELYSTSLLFYDHTSHTDIHSVFRMAITTPGLEPLPLDSYGLIPPLFSTYDFSIVTHLELNFKNIPQATLAAFFPLFSSFPSVTDLSTDEQTISTILSTPTPTENADAAENTSLFFPLLQTLRMPSFRQTYGVRKHHLRPLLRFLRMHSALGAPIQTLDISESYSLSIDIRFLEEITGLVVMWSIKNKRFSYTCGSGQADSQSLRR</sequence>
<name>A0A067SH39_GALM3</name>
<protein>
    <recommendedName>
        <fullName evidence="4">F-box domain-containing protein</fullName>
    </recommendedName>
</protein>